<dbReference type="AlphaFoldDB" id="W0N219"/>
<organism evidence="1 2">
    <name type="scientific">Pseudomonas syringae CC1557</name>
    <dbReference type="NCBI Taxonomy" id="1357279"/>
    <lineage>
        <taxon>Bacteria</taxon>
        <taxon>Pseudomonadati</taxon>
        <taxon>Pseudomonadota</taxon>
        <taxon>Gammaproteobacteria</taxon>
        <taxon>Pseudomonadales</taxon>
        <taxon>Pseudomonadaceae</taxon>
        <taxon>Pseudomonas</taxon>
        <taxon>Pseudomonas syringae</taxon>
    </lineage>
</organism>
<dbReference type="EMBL" id="CP007014">
    <property type="protein sequence ID" value="AHG43505.1"/>
    <property type="molecule type" value="Genomic_DNA"/>
</dbReference>
<dbReference type="Proteomes" id="UP000019089">
    <property type="component" value="Chromosome"/>
</dbReference>
<protein>
    <submittedName>
        <fullName evidence="1">Uncharacterized protein</fullName>
    </submittedName>
</protein>
<proteinExistence type="predicted"/>
<evidence type="ECO:0000313" key="1">
    <source>
        <dbReference type="EMBL" id="AHG43505.1"/>
    </source>
</evidence>
<dbReference type="STRING" id="1357279.N018_05510"/>
<evidence type="ECO:0000313" key="2">
    <source>
        <dbReference type="Proteomes" id="UP000019089"/>
    </source>
</evidence>
<accession>W0N219</accession>
<gene>
    <name evidence="1" type="ORF">N018_05510</name>
</gene>
<reference evidence="1 2" key="1">
    <citation type="submission" date="2013-12" db="EMBL/GenBank/DDBJ databases">
        <title>Interactions Between Genome Architecture and Virulence Genes in Pseudomonas syringae, strain CC1557 as a model.</title>
        <authorList>
            <person name="Baltrus D."/>
            <person name="Hockett K."/>
            <person name="Karlsrud E."/>
            <person name="Dougherty K."/>
            <person name="Nishimura M."/>
        </authorList>
    </citation>
    <scope>NUCLEOTIDE SEQUENCE [LARGE SCALE GENOMIC DNA]</scope>
    <source>
        <strain evidence="1 2">CC1557</strain>
    </source>
</reference>
<dbReference type="RefSeq" id="WP_025389031.1">
    <property type="nucleotide sequence ID" value="NZ_CP007014.1"/>
</dbReference>
<name>W0N219_PSESX</name>
<dbReference type="KEGG" id="psyr:N018_05510"/>
<sequence length="153" mass="17094">MNYSKIETQERVRLTIQAMARKDFGEIKKLMDSSPMEVVETHSLEYLNTARMLPRVAALFEMEMRGLALSVQIAEDKPPLMAQMNAAKSAWSNFCAGYGIDPEVLIGTAGGHHPIVKQFLGWCCMPPDVDMVKHWTGLFQVAATGEVLGEKRH</sequence>
<dbReference type="HOGENOM" id="CLU_1711668_0_0_6"/>